<accession>A0ABQ4QHQ6</accession>
<comment type="caution">
    <text evidence="1">The sequence shown here is derived from an EMBL/GenBank/DDBJ whole genome shotgun (WGS) entry which is preliminary data.</text>
</comment>
<gene>
    <name evidence="1" type="ORF">AFCDBAGC_2524</name>
</gene>
<reference evidence="1 2" key="1">
    <citation type="journal article" date="2021" name="Front. Microbiol.">
        <title>Comprehensive Comparative Genomics and Phenotyping of Methylobacterium Species.</title>
        <authorList>
            <person name="Alessa O."/>
            <person name="Ogura Y."/>
            <person name="Fujitani Y."/>
            <person name="Takami H."/>
            <person name="Hayashi T."/>
            <person name="Sahin N."/>
            <person name="Tani A."/>
        </authorList>
    </citation>
    <scope>NUCLEOTIDE SEQUENCE [LARGE SCALE GENOMIC DNA]</scope>
    <source>
        <strain evidence="1 2">DSM 23679</strain>
    </source>
</reference>
<name>A0ABQ4QHQ6_9HYPH</name>
<proteinExistence type="predicted"/>
<sequence>MLFGLPCALGFLCLYADRHLARFSDAHDDLWTLPRPSSLRR</sequence>
<dbReference type="Proteomes" id="UP001055117">
    <property type="component" value="Unassembled WGS sequence"/>
</dbReference>
<evidence type="ECO:0000313" key="2">
    <source>
        <dbReference type="Proteomes" id="UP001055117"/>
    </source>
</evidence>
<keyword evidence="2" id="KW-1185">Reference proteome</keyword>
<dbReference type="EMBL" id="BPQG01000036">
    <property type="protein sequence ID" value="GJD44657.1"/>
    <property type="molecule type" value="Genomic_DNA"/>
</dbReference>
<evidence type="ECO:0000313" key="1">
    <source>
        <dbReference type="EMBL" id="GJD44657.1"/>
    </source>
</evidence>
<organism evidence="1 2">
    <name type="scientific">Methylobacterium cerastii</name>
    <dbReference type="NCBI Taxonomy" id="932741"/>
    <lineage>
        <taxon>Bacteria</taxon>
        <taxon>Pseudomonadati</taxon>
        <taxon>Pseudomonadota</taxon>
        <taxon>Alphaproteobacteria</taxon>
        <taxon>Hyphomicrobiales</taxon>
        <taxon>Methylobacteriaceae</taxon>
        <taxon>Methylobacterium</taxon>
    </lineage>
</organism>
<protein>
    <submittedName>
        <fullName evidence="1">Uncharacterized protein</fullName>
    </submittedName>
</protein>